<evidence type="ECO:0000313" key="4">
    <source>
        <dbReference type="Proteomes" id="UP000582974"/>
    </source>
</evidence>
<organism evidence="3 4">
    <name type="scientific">Haloechinothrix aidingensis</name>
    <dbReference type="NCBI Taxonomy" id="2752311"/>
    <lineage>
        <taxon>Bacteria</taxon>
        <taxon>Bacillati</taxon>
        <taxon>Actinomycetota</taxon>
        <taxon>Actinomycetes</taxon>
        <taxon>Pseudonocardiales</taxon>
        <taxon>Pseudonocardiaceae</taxon>
        <taxon>Haloechinothrix</taxon>
    </lineage>
</organism>
<feature type="active site" description="Proton acceptor" evidence="2">
    <location>
        <position position="116"/>
    </location>
</feature>
<dbReference type="Pfam" id="PF13563">
    <property type="entry name" value="2_5_RNA_ligase2"/>
    <property type="match status" value="1"/>
</dbReference>
<comment type="similarity">
    <text evidence="2">Belongs to the 2H phosphoesterase superfamily. ThpR family.</text>
</comment>
<dbReference type="EC" id="3.1.4.58" evidence="2"/>
<dbReference type="PANTHER" id="PTHR35561">
    <property type="entry name" value="RNA 2',3'-CYCLIC PHOSPHODIESTERASE"/>
    <property type="match status" value="1"/>
</dbReference>
<dbReference type="InterPro" id="IPR004175">
    <property type="entry name" value="RNA_CPDase"/>
</dbReference>
<gene>
    <name evidence="3" type="primary">thpR</name>
    <name evidence="3" type="ORF">H0B56_11495</name>
</gene>
<evidence type="ECO:0000256" key="1">
    <source>
        <dbReference type="ARBA" id="ARBA00022801"/>
    </source>
</evidence>
<accession>A0A838A977</accession>
<dbReference type="NCBIfam" id="TIGR02258">
    <property type="entry name" value="2_5_ligase"/>
    <property type="match status" value="1"/>
</dbReference>
<reference evidence="3 4" key="1">
    <citation type="submission" date="2020-07" db="EMBL/GenBank/DDBJ databases">
        <title>Genome of Haloechinothrix sp.</title>
        <authorList>
            <person name="Tang S.-K."/>
            <person name="Yang L."/>
            <person name="Zhu W.-Y."/>
        </authorList>
    </citation>
    <scope>NUCLEOTIDE SEQUENCE [LARGE SCALE GENOMIC DNA]</scope>
    <source>
        <strain evidence="3 4">YIM 98757</strain>
    </source>
</reference>
<dbReference type="Proteomes" id="UP000582974">
    <property type="component" value="Unassembled WGS sequence"/>
</dbReference>
<sequence length="176" mass="19668">MRLFAAFVPPQPVTESLARELARHRPGARGDRGGLRWVDPALWHLTVAFYGQDDPDRRTEWLHERLAGHAAPRLRLEGAGTFPGVLWTGVTGDRARLRAIAVRAGTGERNRRFHAHLTLARWKGADAAALAEDWRRLLAGYHGPGWVAGELVLMRSDRRPDGPRYTVLERFALAGT</sequence>
<feature type="active site" description="Proton donor" evidence="2">
    <location>
        <position position="44"/>
    </location>
</feature>
<comment type="caution">
    <text evidence="3">The sequence shown here is derived from an EMBL/GenBank/DDBJ whole genome shotgun (WGS) entry which is preliminary data.</text>
</comment>
<comment type="function">
    <text evidence="2">Hydrolyzes RNA 2',3'-cyclic phosphodiester to an RNA 2'-phosphomonoester.</text>
</comment>
<evidence type="ECO:0000256" key="2">
    <source>
        <dbReference type="HAMAP-Rule" id="MF_01940"/>
    </source>
</evidence>
<feature type="short sequence motif" description="HXTX 1" evidence="2">
    <location>
        <begin position="44"/>
        <end position="47"/>
    </location>
</feature>
<dbReference type="InterPro" id="IPR009097">
    <property type="entry name" value="Cyclic_Pdiesterase"/>
</dbReference>
<proteinExistence type="inferred from homology"/>
<keyword evidence="4" id="KW-1185">Reference proteome</keyword>
<dbReference type="AlphaFoldDB" id="A0A838A977"/>
<name>A0A838A977_9PSEU</name>
<feature type="short sequence motif" description="HXTX 2" evidence="2">
    <location>
        <begin position="116"/>
        <end position="119"/>
    </location>
</feature>
<dbReference type="GO" id="GO:0004113">
    <property type="term" value="F:2',3'-cyclic-nucleotide 3'-phosphodiesterase activity"/>
    <property type="evidence" value="ECO:0007669"/>
    <property type="project" value="InterPro"/>
</dbReference>
<dbReference type="SUPFAM" id="SSF55144">
    <property type="entry name" value="LigT-like"/>
    <property type="match status" value="1"/>
</dbReference>
<dbReference type="GO" id="GO:0008664">
    <property type="term" value="F:RNA 2',3'-cyclic 3'-phosphodiesterase activity"/>
    <property type="evidence" value="ECO:0007669"/>
    <property type="project" value="UniProtKB-EC"/>
</dbReference>
<dbReference type="PANTHER" id="PTHR35561:SF1">
    <property type="entry name" value="RNA 2',3'-CYCLIC PHOSPHODIESTERASE"/>
    <property type="match status" value="1"/>
</dbReference>
<evidence type="ECO:0000313" key="3">
    <source>
        <dbReference type="EMBL" id="MBA0126165.1"/>
    </source>
</evidence>
<protein>
    <recommendedName>
        <fullName evidence="2">RNA 2',3'-cyclic phosphodiesterase</fullName>
        <shortName evidence="2">RNA 2',3'-CPDase</shortName>
        <ecNumber evidence="2">3.1.4.58</ecNumber>
    </recommendedName>
</protein>
<dbReference type="HAMAP" id="MF_01940">
    <property type="entry name" value="RNA_CPDase"/>
    <property type="match status" value="1"/>
</dbReference>
<dbReference type="EMBL" id="JACCKD010000004">
    <property type="protein sequence ID" value="MBA0126165.1"/>
    <property type="molecule type" value="Genomic_DNA"/>
</dbReference>
<comment type="catalytic activity">
    <reaction evidence="2">
        <text>a 3'-end 2',3'-cyclophospho-ribonucleotide-RNA + H2O = a 3'-end 2'-phospho-ribonucleotide-RNA + H(+)</text>
        <dbReference type="Rhea" id="RHEA:11828"/>
        <dbReference type="Rhea" id="RHEA-COMP:10464"/>
        <dbReference type="Rhea" id="RHEA-COMP:17353"/>
        <dbReference type="ChEBI" id="CHEBI:15377"/>
        <dbReference type="ChEBI" id="CHEBI:15378"/>
        <dbReference type="ChEBI" id="CHEBI:83064"/>
        <dbReference type="ChEBI" id="CHEBI:173113"/>
        <dbReference type="EC" id="3.1.4.58"/>
    </reaction>
</comment>
<dbReference type="RefSeq" id="WP_180893017.1">
    <property type="nucleotide sequence ID" value="NZ_JACCKD010000004.1"/>
</dbReference>
<keyword evidence="1 2" id="KW-0378">Hydrolase</keyword>
<dbReference type="Gene3D" id="3.90.1140.10">
    <property type="entry name" value="Cyclic phosphodiesterase"/>
    <property type="match status" value="1"/>
</dbReference>